<proteinExistence type="predicted"/>
<evidence type="ECO:0000313" key="3">
    <source>
        <dbReference type="Proteomes" id="UP000053232"/>
    </source>
</evidence>
<dbReference type="Proteomes" id="UP000053232">
    <property type="component" value="Unassembled WGS sequence"/>
</dbReference>
<keyword evidence="3" id="KW-1185">Reference proteome</keyword>
<feature type="coiled-coil region" evidence="1">
    <location>
        <begin position="66"/>
        <end position="124"/>
    </location>
</feature>
<name>A0A073HX44_9SPIT</name>
<protein>
    <submittedName>
        <fullName evidence="2">Uncharacterized protein</fullName>
    </submittedName>
</protein>
<dbReference type="EMBL" id="ARYC01017547">
    <property type="protein sequence ID" value="KEJ82533.1"/>
    <property type="molecule type" value="Genomic_DNA"/>
</dbReference>
<sequence length="148" mass="17548">MIMTIDPQGTQQIVQKAKEDRRDRLNKSQNMIVGMRPEFVQALNNSLNFSRQKGRSAFLLKPGSQRKRRHKEIEEVKQEEQQLNQSKQNYLQQNKRVRQEMSSLQEQLEELNEYKQLVMHLHQSGIINEDGNPLFQNLNQNDNNNDMQ</sequence>
<dbReference type="AlphaFoldDB" id="A0A073HX44"/>
<gene>
    <name evidence="2" type="ORF">OXYTRIMIC_063</name>
</gene>
<accession>A0A073HX44</accession>
<evidence type="ECO:0000313" key="2">
    <source>
        <dbReference type="EMBL" id="KEJ82533.1"/>
    </source>
</evidence>
<keyword evidence="1" id="KW-0175">Coiled coil</keyword>
<reference evidence="3" key="1">
    <citation type="journal article" date="2014" name="Cell">
        <title>The Architecture of a Scrambled Genome Reveals Massive Levels of Genomic Rearrangement during Development.</title>
        <authorList>
            <person name="Chen X."/>
            <person name="Bracht J.R."/>
            <person name="Goldman A.D."/>
            <person name="Dolzhenko E."/>
            <person name="Clay D.M."/>
            <person name="Swart E.C."/>
            <person name="Perlman D.H."/>
            <person name="Doak T.G."/>
            <person name="Stuart A."/>
            <person name="Amemiya C.T."/>
            <person name="Sebra R.P."/>
            <person name="Landweber L.F."/>
        </authorList>
    </citation>
    <scope>NUCLEOTIDE SEQUENCE [LARGE SCALE GENOMIC DNA]</scope>
    <source>
        <strain evidence="3">JRB310</strain>
    </source>
</reference>
<organism evidence="2 3">
    <name type="scientific">Oxytricha trifallax</name>
    <dbReference type="NCBI Taxonomy" id="1172189"/>
    <lineage>
        <taxon>Eukaryota</taxon>
        <taxon>Sar</taxon>
        <taxon>Alveolata</taxon>
        <taxon>Ciliophora</taxon>
        <taxon>Intramacronucleata</taxon>
        <taxon>Spirotrichea</taxon>
        <taxon>Stichotrichia</taxon>
        <taxon>Sporadotrichida</taxon>
        <taxon>Oxytrichidae</taxon>
        <taxon>Oxytrichinae</taxon>
        <taxon>Oxytricha</taxon>
    </lineage>
</organism>
<evidence type="ECO:0000256" key="1">
    <source>
        <dbReference type="SAM" id="Coils"/>
    </source>
</evidence>
<comment type="caution">
    <text evidence="2">The sequence shown here is derived from an EMBL/GenBank/DDBJ whole genome shotgun (WGS) entry which is preliminary data.</text>
</comment>